<comment type="caution">
    <text evidence="2">The sequence shown here is derived from an EMBL/GenBank/DDBJ whole genome shotgun (WGS) entry which is preliminary data.</text>
</comment>
<feature type="region of interest" description="Disordered" evidence="1">
    <location>
        <begin position="100"/>
        <end position="151"/>
    </location>
</feature>
<evidence type="ECO:0000256" key="1">
    <source>
        <dbReference type="SAM" id="MobiDB-lite"/>
    </source>
</evidence>
<evidence type="ECO:0000313" key="2">
    <source>
        <dbReference type="EMBL" id="KAK7951951.1"/>
    </source>
</evidence>
<keyword evidence="3" id="KW-1185">Reference proteome</keyword>
<dbReference type="Proteomes" id="UP001391051">
    <property type="component" value="Unassembled WGS sequence"/>
</dbReference>
<dbReference type="EMBL" id="JAQQWE010000005">
    <property type="protein sequence ID" value="KAK7951951.1"/>
    <property type="molecule type" value="Genomic_DNA"/>
</dbReference>
<organism evidence="2 3">
    <name type="scientific">Apiospora aurea</name>
    <dbReference type="NCBI Taxonomy" id="335848"/>
    <lineage>
        <taxon>Eukaryota</taxon>
        <taxon>Fungi</taxon>
        <taxon>Dikarya</taxon>
        <taxon>Ascomycota</taxon>
        <taxon>Pezizomycotina</taxon>
        <taxon>Sordariomycetes</taxon>
        <taxon>Xylariomycetidae</taxon>
        <taxon>Amphisphaeriales</taxon>
        <taxon>Apiosporaceae</taxon>
        <taxon>Apiospora</taxon>
    </lineage>
</organism>
<reference evidence="2 3" key="1">
    <citation type="submission" date="2023-01" db="EMBL/GenBank/DDBJ databases">
        <title>Analysis of 21 Apiospora genomes using comparative genomics revels a genus with tremendous synthesis potential of carbohydrate active enzymes and secondary metabolites.</title>
        <authorList>
            <person name="Sorensen T."/>
        </authorList>
    </citation>
    <scope>NUCLEOTIDE SEQUENCE [LARGE SCALE GENOMIC DNA]</scope>
    <source>
        <strain evidence="2 3">CBS 24483</strain>
    </source>
</reference>
<proteinExistence type="predicted"/>
<dbReference type="GeneID" id="92076963"/>
<protein>
    <submittedName>
        <fullName evidence="2">Uncharacterized protein</fullName>
    </submittedName>
</protein>
<feature type="region of interest" description="Disordered" evidence="1">
    <location>
        <begin position="166"/>
        <end position="285"/>
    </location>
</feature>
<feature type="compositionally biased region" description="Polar residues" evidence="1">
    <location>
        <begin position="197"/>
        <end position="207"/>
    </location>
</feature>
<name>A0ABR1QD95_9PEZI</name>
<accession>A0ABR1QD95</accession>
<evidence type="ECO:0000313" key="3">
    <source>
        <dbReference type="Proteomes" id="UP001391051"/>
    </source>
</evidence>
<sequence>MCKRVYYICSHSSYVKECAAKYEEASCCFGGGGCRGIDANVTTHEHCPDCQAKQAATRAARKNGWYGHGHSSSRGANCMVNNSSSDSIVEPNLMRGVAAMPGMGTYDTRRRQPPPVQPAYYPQGRRTRDAPQRQPVVRSMPSIHEAAHRPQIQRGYVAAQPMSATMVYPTPPSYHHNSQRRQQRPPTPQPQPRQPQMSSIQRNQAPSLSRHMRQHPTTAQRMPLQAPPPARQSTRRHAAPQRAPQPLRKPIRRDSNGVSECGSDDEDDYRNPSTPSPLHATFHAR</sequence>
<gene>
    <name evidence="2" type="ORF">PG986_007679</name>
</gene>
<dbReference type="RefSeq" id="XP_066700013.1">
    <property type="nucleotide sequence ID" value="XM_066843901.1"/>
</dbReference>